<proteinExistence type="predicted"/>
<feature type="signal peptide" evidence="1">
    <location>
        <begin position="1"/>
        <end position="19"/>
    </location>
</feature>
<dbReference type="PANTHER" id="PTHR47332">
    <property type="entry name" value="SET DOMAIN-CONTAINING PROTEIN 5"/>
    <property type="match status" value="1"/>
</dbReference>
<dbReference type="InParanoid" id="A0A1Y2M307"/>
<organism evidence="3 4">
    <name type="scientific">Epicoccum nigrum</name>
    <name type="common">Soil fungus</name>
    <name type="synonym">Epicoccum purpurascens</name>
    <dbReference type="NCBI Taxonomy" id="105696"/>
    <lineage>
        <taxon>Eukaryota</taxon>
        <taxon>Fungi</taxon>
        <taxon>Dikarya</taxon>
        <taxon>Ascomycota</taxon>
        <taxon>Pezizomycotina</taxon>
        <taxon>Dothideomycetes</taxon>
        <taxon>Pleosporomycetidae</taxon>
        <taxon>Pleosporales</taxon>
        <taxon>Pleosporineae</taxon>
        <taxon>Didymellaceae</taxon>
        <taxon>Epicoccum</taxon>
    </lineage>
</organism>
<dbReference type="Proteomes" id="UP000193240">
    <property type="component" value="Unassembled WGS sequence"/>
</dbReference>
<dbReference type="Gene3D" id="2.170.270.10">
    <property type="entry name" value="SET domain"/>
    <property type="match status" value="1"/>
</dbReference>
<evidence type="ECO:0000313" key="3">
    <source>
        <dbReference type="EMBL" id="OSS49608.1"/>
    </source>
</evidence>
<dbReference type="InterPro" id="IPR046341">
    <property type="entry name" value="SET_dom_sf"/>
</dbReference>
<dbReference type="InterPro" id="IPR001214">
    <property type="entry name" value="SET_dom"/>
</dbReference>
<feature type="domain" description="SET" evidence="2">
    <location>
        <begin position="139"/>
        <end position="284"/>
    </location>
</feature>
<dbReference type="PROSITE" id="PS50280">
    <property type="entry name" value="SET"/>
    <property type="match status" value="1"/>
</dbReference>
<name>A0A1Y2M307_EPING</name>
<dbReference type="EMBL" id="KZ107843">
    <property type="protein sequence ID" value="OSS49608.1"/>
    <property type="molecule type" value="Genomic_DNA"/>
</dbReference>
<dbReference type="OMA" id="CACPACI"/>
<gene>
    <name evidence="3" type="ORF">B5807_06090</name>
</gene>
<reference evidence="3 4" key="1">
    <citation type="journal article" date="2017" name="Genome Announc.">
        <title>Genome sequence of the saprophytic ascomycete Epicoccum nigrum ICMP 19927 strain isolated from New Zealand.</title>
        <authorList>
            <person name="Fokin M."/>
            <person name="Fleetwood D."/>
            <person name="Weir B.S."/>
            <person name="Villas-Boas S.G."/>
        </authorList>
    </citation>
    <scope>NUCLEOTIDE SEQUENCE [LARGE SCALE GENOMIC DNA]</scope>
    <source>
        <strain evidence="3 4">ICMP 19927</strain>
    </source>
</reference>
<dbReference type="PANTHER" id="PTHR47332:SF6">
    <property type="entry name" value="SET DOMAIN-CONTAINING PROTEIN"/>
    <property type="match status" value="1"/>
</dbReference>
<dbReference type="STRING" id="105696.A0A1Y2M307"/>
<dbReference type="SUPFAM" id="SSF82199">
    <property type="entry name" value="SET domain"/>
    <property type="match status" value="1"/>
</dbReference>
<dbReference type="Pfam" id="PF00856">
    <property type="entry name" value="SET"/>
    <property type="match status" value="1"/>
</dbReference>
<evidence type="ECO:0000259" key="2">
    <source>
        <dbReference type="PROSITE" id="PS50280"/>
    </source>
</evidence>
<feature type="chain" id="PRO_5013050734" description="SET domain-containing protein" evidence="1">
    <location>
        <begin position="20"/>
        <end position="425"/>
    </location>
</feature>
<protein>
    <recommendedName>
        <fullName evidence="2">SET domain-containing protein</fullName>
    </recommendedName>
</protein>
<dbReference type="AlphaFoldDB" id="A0A1Y2M307"/>
<dbReference type="CDD" id="cd20071">
    <property type="entry name" value="SET_SMYD"/>
    <property type="match status" value="1"/>
</dbReference>
<evidence type="ECO:0000313" key="4">
    <source>
        <dbReference type="Proteomes" id="UP000193240"/>
    </source>
</evidence>
<keyword evidence="4" id="KW-1185">Reference proteome</keyword>
<sequence length="425" mass="47315">MLSTNRLLVVLLALPDTLAATVVLRNQCHAETWLHTVYFECHTHTIESLSVDVAHPISPSPQPLLFDLPWPWTHPPTCTPPLPEIPTGLCIFVNSNFADGRGIGIVTTPALAGHVASLPAFRSPQKSREGSLNVNVHSRLWRTEEIERKGIGSLAARDLEPDTEMLKYTPAFMAYLEHTLPTLEREALWRTALLQLPQETRDSFLALSYVHKDKRVRVQAIVQANTFQLDIDGVNHLAVFPETSRLNHDCAPNAQYVVDAEMLTHTVRTTRRVREGEELGIAYTSPMEKAEVRRDKMREGFGFVCQCARCVNSERSDSVLNTIHSLEAHLNDWTPSSLATPAMADQLIALYEQEELQGFLDVPFGHRALAANAVGDVEGARDWARKAGREVMGKDGRGAVAVGVWEEVVRDADGHWSYGRRVGRG</sequence>
<accession>A0A1Y2M307</accession>
<evidence type="ECO:0000256" key="1">
    <source>
        <dbReference type="SAM" id="SignalP"/>
    </source>
</evidence>
<keyword evidence="1" id="KW-0732">Signal</keyword>
<dbReference type="InterPro" id="IPR053185">
    <property type="entry name" value="SET_domain_protein"/>
</dbReference>